<dbReference type="SUPFAM" id="SSF48295">
    <property type="entry name" value="TrpR-like"/>
    <property type="match status" value="1"/>
</dbReference>
<feature type="compositionally biased region" description="Pro residues" evidence="1">
    <location>
        <begin position="366"/>
        <end position="384"/>
    </location>
</feature>
<reference evidence="2 3" key="1">
    <citation type="submission" date="2016-04" db="EMBL/GenBank/DDBJ databases">
        <title>Draft genome sequence of freshwater magnetotactic bacteria Magnetospirillum marisnigri SP-1 and Magnetospirillum moscoviense BB-1.</title>
        <authorList>
            <person name="Koziaeva V."/>
            <person name="Dziuba M.V."/>
            <person name="Ivanov T.M."/>
            <person name="Kuznetsov B."/>
            <person name="Grouzdev D.S."/>
        </authorList>
    </citation>
    <scope>NUCLEOTIDE SEQUENCE [LARGE SCALE GENOMIC DNA]</scope>
    <source>
        <strain evidence="2 3">SP-1</strain>
    </source>
</reference>
<evidence type="ECO:0000313" key="3">
    <source>
        <dbReference type="Proteomes" id="UP000078428"/>
    </source>
</evidence>
<dbReference type="GO" id="GO:0043565">
    <property type="term" value="F:sequence-specific DNA binding"/>
    <property type="evidence" value="ECO:0007669"/>
    <property type="project" value="InterPro"/>
</dbReference>
<feature type="region of interest" description="Disordered" evidence="1">
    <location>
        <begin position="522"/>
        <end position="570"/>
    </location>
</feature>
<feature type="region of interest" description="Disordered" evidence="1">
    <location>
        <begin position="341"/>
        <end position="386"/>
    </location>
</feature>
<dbReference type="InterPro" id="IPR010921">
    <property type="entry name" value="Trp_repressor/repl_initiator"/>
</dbReference>
<accession>A0A178MH69</accession>
<feature type="region of interest" description="Disordered" evidence="1">
    <location>
        <begin position="412"/>
        <end position="436"/>
    </location>
</feature>
<keyword evidence="3" id="KW-1185">Reference proteome</keyword>
<proteinExistence type="predicted"/>
<feature type="compositionally biased region" description="Pro residues" evidence="1">
    <location>
        <begin position="417"/>
        <end position="433"/>
    </location>
</feature>
<protein>
    <submittedName>
        <fullName evidence="2">Uncharacterized protein</fullName>
    </submittedName>
</protein>
<organism evidence="2 3">
    <name type="scientific">Paramagnetospirillum marisnigri</name>
    <dbReference type="NCBI Taxonomy" id="1285242"/>
    <lineage>
        <taxon>Bacteria</taxon>
        <taxon>Pseudomonadati</taxon>
        <taxon>Pseudomonadota</taxon>
        <taxon>Alphaproteobacteria</taxon>
        <taxon>Rhodospirillales</taxon>
        <taxon>Magnetospirillaceae</taxon>
        <taxon>Paramagnetospirillum</taxon>
    </lineage>
</organism>
<evidence type="ECO:0000313" key="2">
    <source>
        <dbReference type="EMBL" id="OAN48032.1"/>
    </source>
</evidence>
<feature type="compositionally biased region" description="Basic and acidic residues" evidence="1">
    <location>
        <begin position="37"/>
        <end position="46"/>
    </location>
</feature>
<feature type="region of interest" description="Disordered" evidence="1">
    <location>
        <begin position="1"/>
        <end position="69"/>
    </location>
</feature>
<name>A0A178MH69_9PROT</name>
<comment type="caution">
    <text evidence="2">The sequence shown here is derived from an EMBL/GenBank/DDBJ whole genome shotgun (WGS) entry which is preliminary data.</text>
</comment>
<dbReference type="AlphaFoldDB" id="A0A178MH69"/>
<feature type="compositionally biased region" description="Low complexity" evidence="1">
    <location>
        <begin position="88"/>
        <end position="99"/>
    </location>
</feature>
<feature type="compositionally biased region" description="Low complexity" evidence="1">
    <location>
        <begin position="19"/>
        <end position="34"/>
    </location>
</feature>
<dbReference type="Proteomes" id="UP000078428">
    <property type="component" value="Unassembled WGS sequence"/>
</dbReference>
<evidence type="ECO:0000256" key="1">
    <source>
        <dbReference type="SAM" id="MobiDB-lite"/>
    </source>
</evidence>
<dbReference type="EMBL" id="LWQT01000077">
    <property type="protein sequence ID" value="OAN48032.1"/>
    <property type="molecule type" value="Genomic_DNA"/>
</dbReference>
<feature type="compositionally biased region" description="Pro residues" evidence="1">
    <location>
        <begin position="345"/>
        <end position="356"/>
    </location>
</feature>
<sequence length="570" mass="60798">MASRHQDGDDDPALEASESVSAPAGGWAAAVASSDPGKGRREDTAKAPEPPRWTRRLADLAGRMGRTAQDASQRLLAAVWDALPGQTPEPAAPLATGGPALPPPMEVPTTPSLEPDEARRRVEDILSRLPPKGDPSIPAHVVAAALLLADEVPLQDFQAVDLLQDAFPRGTRQSDSRVLMAIARALTRDFGRPGRLPIASAKAWAMLDPILFSDELAAQLSAICSFVQGWQARESSFLILEFSEIELIEYLFENLHPGRHRQLLVQVMDFKVLSARRVGLLRRIPSRIRRVIELSGPRQAALARDYHEASLALLAQLSRPENFSAVAMAARIALAEAEKISLPTSSPPPPSPPPSLHPVMRGLSAPEPPPPPAPPTASAPPPAAPMVTTPLNPIPVSVVATPRLSTLSVSVAASPPHSLPSPPPSLPSPPSISPLPAKRRRFTKVQKTEAVLRLLQGEAAETLAQSLGIDIPVLEGWRDTFLGGGTSALVQPKPAEPTPPPDTGVNDLKDQLKALIHSVAQISAQMEQLPPDPGEQPTTPRQADLPLALPSIPDKPPKRRKRKTTPPAPL</sequence>
<dbReference type="STRING" id="1285242.A6A04_04540"/>
<feature type="region of interest" description="Disordered" evidence="1">
    <location>
        <begin position="485"/>
        <end position="508"/>
    </location>
</feature>
<gene>
    <name evidence="2" type="ORF">A6A04_04540</name>
</gene>
<feature type="region of interest" description="Disordered" evidence="1">
    <location>
        <begin position="87"/>
        <end position="116"/>
    </location>
</feature>